<dbReference type="InterPro" id="IPR027417">
    <property type="entry name" value="P-loop_NTPase"/>
</dbReference>
<keyword evidence="8" id="KW-0479">Metal-binding</keyword>
<evidence type="ECO:0000256" key="10">
    <source>
        <dbReference type="ARBA" id="ARBA00022759"/>
    </source>
</evidence>
<evidence type="ECO:0000256" key="2">
    <source>
        <dbReference type="ARBA" id="ARBA00014531"/>
    </source>
</evidence>
<evidence type="ECO:0000256" key="9">
    <source>
        <dbReference type="ARBA" id="ARBA00022741"/>
    </source>
</evidence>
<evidence type="ECO:0000256" key="6">
    <source>
        <dbReference type="ARBA" id="ARBA00022705"/>
    </source>
</evidence>
<dbReference type="GO" id="GO:0003677">
    <property type="term" value="F:DNA binding"/>
    <property type="evidence" value="ECO:0007669"/>
    <property type="project" value="UniProtKB-KW"/>
</dbReference>
<sequence length="319" mass="36374">MPFHVNARYFLVTYSHVETLDAFAIVKHFGDLGAEILVSREAYADGIGIHYHVFADFGRKFCSRRADIFDVHGFHPNINPSRRDPATAYDYVIKDGDVVAGGAERPSGVFSMSGETRWNIIIAADTRDEFFDLCKELDPQRLVCNWASINKYADWRYRVDPQPYVTPNGIFDIANYGDLSEWWDRNFVESVAGRKSLVLYGPTRTGKTTWARSLGDHLYFGGLFSAAELANGGARYAIFDDIAGGIKFFPRWKDWLGCQAQFQVKQMYKDPYLFTWGRPSIWVSNTDPRQELSSEDIDWMEGNCVFVNVTTTIFHANTD</sequence>
<dbReference type="SUPFAM" id="SSF55464">
    <property type="entry name" value="Origin of replication-binding domain, RBD-like"/>
    <property type="match status" value="1"/>
</dbReference>
<accession>A0A4Y5QD91</accession>
<organism evidence="15">
    <name type="scientific">Plant associated genomovirus 22</name>
    <dbReference type="NCBI Taxonomy" id="2584394"/>
    <lineage>
        <taxon>Viruses</taxon>
        <taxon>Monodnaviria</taxon>
        <taxon>Shotokuvirae</taxon>
        <taxon>Cressdnaviricota</taxon>
        <taxon>Repensiviricetes</taxon>
        <taxon>Geplafuvirales</taxon>
        <taxon>Genomoviridae</taxon>
        <taxon>Gemycircularvirus</taxon>
        <taxon>Gemycircularvirus trilo1</taxon>
    </lineage>
</organism>
<reference evidence="15" key="1">
    <citation type="submission" date="2018-09" db="EMBL/GenBank/DDBJ databases">
        <title>Diverse plant associated genomoviruses.</title>
        <authorList>
            <person name="Richet C."/>
            <person name="Kraberger S."/>
            <person name="Filloux D."/>
            <person name="Fontenele R.S."/>
            <person name="Ribeiro S.G."/>
            <person name="Martin D.P."/>
            <person name="Lamas N.S."/>
            <person name="McCarthy J."/>
            <person name="Lefeuvre P."/>
            <person name="Roumagnac P."/>
            <person name="Varsani A."/>
        </authorList>
    </citation>
    <scope>NUCLEOTIDE SEQUENCE</scope>
    <source>
        <strain evidence="15">QS57_F25</strain>
    </source>
</reference>
<protein>
    <recommendedName>
        <fullName evidence="2">Replication-associated protein</fullName>
    </recommendedName>
</protein>
<evidence type="ECO:0000259" key="14">
    <source>
        <dbReference type="PROSITE" id="PS52020"/>
    </source>
</evidence>
<dbReference type="GO" id="GO:0005198">
    <property type="term" value="F:structural molecule activity"/>
    <property type="evidence" value="ECO:0007669"/>
    <property type="project" value="InterPro"/>
</dbReference>
<evidence type="ECO:0000256" key="1">
    <source>
        <dbReference type="ARBA" id="ARBA00004147"/>
    </source>
</evidence>
<keyword evidence="6" id="KW-0235">DNA replication</keyword>
<dbReference type="GO" id="GO:0042025">
    <property type="term" value="C:host cell nucleus"/>
    <property type="evidence" value="ECO:0007669"/>
    <property type="project" value="UniProtKB-SubCell"/>
</dbReference>
<dbReference type="Gene3D" id="3.40.50.300">
    <property type="entry name" value="P-loop containing nucleotide triphosphate hydrolases"/>
    <property type="match status" value="1"/>
</dbReference>
<evidence type="ECO:0000256" key="8">
    <source>
        <dbReference type="ARBA" id="ARBA00022723"/>
    </source>
</evidence>
<proteinExistence type="predicted"/>
<evidence type="ECO:0000313" key="15">
    <source>
        <dbReference type="EMBL" id="QCX29519.1"/>
    </source>
</evidence>
<keyword evidence="7" id="KW-0540">Nuclease</keyword>
<keyword evidence="5" id="KW-0548">Nucleotidyltransferase</keyword>
<dbReference type="GO" id="GO:0006260">
    <property type="term" value="P:DNA replication"/>
    <property type="evidence" value="ECO:0007669"/>
    <property type="project" value="UniProtKB-KW"/>
</dbReference>
<dbReference type="PROSITE" id="PS52020">
    <property type="entry name" value="CRESS_DNA_REP"/>
    <property type="match status" value="1"/>
</dbReference>
<keyword evidence="10" id="KW-0255">Endonuclease</keyword>
<keyword evidence="3" id="KW-1048">Host nucleus</keyword>
<dbReference type="InterPro" id="IPR022692">
    <property type="entry name" value="Gemini_AL1_REP_central"/>
</dbReference>
<evidence type="ECO:0000256" key="5">
    <source>
        <dbReference type="ARBA" id="ARBA00022695"/>
    </source>
</evidence>
<evidence type="ECO:0000256" key="3">
    <source>
        <dbReference type="ARBA" id="ARBA00022562"/>
    </source>
</evidence>
<dbReference type="SUPFAM" id="SSF52540">
    <property type="entry name" value="P-loop containing nucleoside triphosphate hydrolases"/>
    <property type="match status" value="1"/>
</dbReference>
<dbReference type="GO" id="GO:0016888">
    <property type="term" value="F:DNA endonuclease activity, producing 5'-phosphomonoesters"/>
    <property type="evidence" value="ECO:0007669"/>
    <property type="project" value="InterPro"/>
</dbReference>
<feature type="domain" description="CRESS-DNA virus Rep endonuclease" evidence="14">
    <location>
        <begin position="4"/>
        <end position="104"/>
    </location>
</feature>
<dbReference type="Pfam" id="PF00799">
    <property type="entry name" value="Gemini_AL1"/>
    <property type="match status" value="1"/>
</dbReference>
<keyword evidence="4" id="KW-0808">Transferase</keyword>
<evidence type="ECO:0000256" key="4">
    <source>
        <dbReference type="ARBA" id="ARBA00022679"/>
    </source>
</evidence>
<dbReference type="GO" id="GO:0016779">
    <property type="term" value="F:nucleotidyltransferase activity"/>
    <property type="evidence" value="ECO:0007669"/>
    <property type="project" value="UniProtKB-KW"/>
</dbReference>
<keyword evidence="11" id="KW-0378">Hydrolase</keyword>
<dbReference type="InterPro" id="IPR049912">
    <property type="entry name" value="CRESS_DNA_REP"/>
</dbReference>
<evidence type="ECO:0000256" key="7">
    <source>
        <dbReference type="ARBA" id="ARBA00022722"/>
    </source>
</evidence>
<keyword evidence="9" id="KW-0547">Nucleotide-binding</keyword>
<dbReference type="EMBL" id="MH939445">
    <property type="protein sequence ID" value="QCX29519.1"/>
    <property type="molecule type" value="Genomic_DNA"/>
</dbReference>
<comment type="subcellular location">
    <subcellularLocation>
        <location evidence="1">Host nucleus</location>
    </subcellularLocation>
</comment>
<evidence type="ECO:0000256" key="11">
    <source>
        <dbReference type="ARBA" id="ARBA00022801"/>
    </source>
</evidence>
<dbReference type="GO" id="GO:0000166">
    <property type="term" value="F:nucleotide binding"/>
    <property type="evidence" value="ECO:0007669"/>
    <property type="project" value="UniProtKB-KW"/>
</dbReference>
<dbReference type="GO" id="GO:0046872">
    <property type="term" value="F:metal ion binding"/>
    <property type="evidence" value="ECO:0007669"/>
    <property type="project" value="UniProtKB-KW"/>
</dbReference>
<dbReference type="PRINTS" id="PR00228">
    <property type="entry name" value="GEMCOATCLVL1"/>
</dbReference>
<evidence type="ECO:0000256" key="13">
    <source>
        <dbReference type="ARBA" id="ARBA00023125"/>
    </source>
</evidence>
<evidence type="ECO:0000256" key="12">
    <source>
        <dbReference type="ARBA" id="ARBA00023124"/>
    </source>
</evidence>
<keyword evidence="12" id="KW-0190">Covalent protein-DNA linkage</keyword>
<dbReference type="Pfam" id="PF08283">
    <property type="entry name" value="Gemini_AL1_M"/>
    <property type="match status" value="1"/>
</dbReference>
<name>A0A4Y5QD91_9VIRU</name>
<dbReference type="Gene3D" id="3.40.1310.20">
    <property type="match status" value="1"/>
</dbReference>
<dbReference type="InterPro" id="IPR001301">
    <property type="entry name" value="Gemini_AL1_CLV"/>
</dbReference>
<keyword evidence="13" id="KW-0238">DNA-binding</keyword>